<feature type="non-terminal residue" evidence="1">
    <location>
        <position position="132"/>
    </location>
</feature>
<proteinExistence type="predicted"/>
<protein>
    <submittedName>
        <fullName evidence="1">Uncharacterized protein</fullName>
    </submittedName>
</protein>
<evidence type="ECO:0000313" key="1">
    <source>
        <dbReference type="EMBL" id="GAJ03586.1"/>
    </source>
</evidence>
<name>X1UUN8_9ZZZZ</name>
<gene>
    <name evidence="1" type="ORF">S12H4_51853</name>
</gene>
<dbReference type="AlphaFoldDB" id="X1UUN8"/>
<sequence>MALMAILIGVGSVYGLMTQVTPLARASQHWMNRAWSNEKLDPGSAIAVRRRGLSDTFAWNRELESRGFDDERQALLYKLSQQLLGITELITLYRRGEIKDLASLYVEADKVGWTQPDVDYMLKVTEVIPSAG</sequence>
<reference evidence="1" key="1">
    <citation type="journal article" date="2014" name="Front. Microbiol.">
        <title>High frequency of phylogenetically diverse reductive dehalogenase-homologous genes in deep subseafloor sedimentary metagenomes.</title>
        <authorList>
            <person name="Kawai M."/>
            <person name="Futagami T."/>
            <person name="Toyoda A."/>
            <person name="Takaki Y."/>
            <person name="Nishi S."/>
            <person name="Hori S."/>
            <person name="Arai W."/>
            <person name="Tsubouchi T."/>
            <person name="Morono Y."/>
            <person name="Uchiyama I."/>
            <person name="Ito T."/>
            <person name="Fujiyama A."/>
            <person name="Inagaki F."/>
            <person name="Takami H."/>
        </authorList>
    </citation>
    <scope>NUCLEOTIDE SEQUENCE</scope>
    <source>
        <strain evidence="1">Expedition CK06-06</strain>
    </source>
</reference>
<accession>X1UUN8</accession>
<dbReference type="EMBL" id="BARW01032816">
    <property type="protein sequence ID" value="GAJ03586.1"/>
    <property type="molecule type" value="Genomic_DNA"/>
</dbReference>
<organism evidence="1">
    <name type="scientific">marine sediment metagenome</name>
    <dbReference type="NCBI Taxonomy" id="412755"/>
    <lineage>
        <taxon>unclassified sequences</taxon>
        <taxon>metagenomes</taxon>
        <taxon>ecological metagenomes</taxon>
    </lineage>
</organism>
<comment type="caution">
    <text evidence="1">The sequence shown here is derived from an EMBL/GenBank/DDBJ whole genome shotgun (WGS) entry which is preliminary data.</text>
</comment>